<organism evidence="2 3">
    <name type="scientific">Rahnella inusitata</name>
    <dbReference type="NCBI Taxonomy" id="58169"/>
    <lineage>
        <taxon>Bacteria</taxon>
        <taxon>Pseudomonadati</taxon>
        <taxon>Pseudomonadota</taxon>
        <taxon>Gammaproteobacteria</taxon>
        <taxon>Enterobacterales</taxon>
        <taxon>Yersiniaceae</taxon>
        <taxon>Rahnella</taxon>
    </lineage>
</organism>
<dbReference type="InterPro" id="IPR036881">
    <property type="entry name" value="Glyco_hydro_3_C_sf"/>
</dbReference>
<evidence type="ECO:0000313" key="3">
    <source>
        <dbReference type="Proteomes" id="UP000284119"/>
    </source>
</evidence>
<evidence type="ECO:0000313" key="2">
    <source>
        <dbReference type="EMBL" id="RJT16425.1"/>
    </source>
</evidence>
<name>A0ABX9P9N3_9GAMM</name>
<comment type="caution">
    <text evidence="2">The sequence shown here is derived from an EMBL/GenBank/DDBJ whole genome shotgun (WGS) entry which is preliminary data.</text>
</comment>
<sequence length="42" mass="4372">MTGGRPYNLDGQEDRVAALIVAWIPGQQGSSAIAMAQVKPCA</sequence>
<protein>
    <submittedName>
        <fullName evidence="2">Uncharacterized protein</fullName>
    </submittedName>
</protein>
<proteinExistence type="predicted"/>
<dbReference type="SUPFAM" id="SSF52279">
    <property type="entry name" value="Beta-D-glucan exohydrolase, C-terminal domain"/>
    <property type="match status" value="1"/>
</dbReference>
<dbReference type="Gene3D" id="3.40.50.1700">
    <property type="entry name" value="Glycoside hydrolase family 3 C-terminal domain"/>
    <property type="match status" value="1"/>
</dbReference>
<accession>A0ABX9P9N3</accession>
<dbReference type="EMBL" id="RAHG01000001">
    <property type="protein sequence ID" value="RJT16425.1"/>
    <property type="molecule type" value="Genomic_DNA"/>
</dbReference>
<dbReference type="Proteomes" id="UP000284119">
    <property type="component" value="Unassembled WGS sequence"/>
</dbReference>
<evidence type="ECO:0000256" key="1">
    <source>
        <dbReference type="ARBA" id="ARBA00022801"/>
    </source>
</evidence>
<keyword evidence="3" id="KW-1185">Reference proteome</keyword>
<gene>
    <name evidence="2" type="ORF">D5396_02370</name>
</gene>
<reference evidence="2 3" key="1">
    <citation type="submission" date="2018-09" db="EMBL/GenBank/DDBJ databases">
        <authorList>
            <person name="Le Fleche-Mateos A."/>
        </authorList>
    </citation>
    <scope>NUCLEOTIDE SEQUENCE [LARGE SCALE GENOMIC DNA]</scope>
    <source>
        <strain evidence="2 3">DSM 30078</strain>
    </source>
</reference>
<keyword evidence="1" id="KW-0378">Hydrolase</keyword>